<organism evidence="1 2">
    <name type="scientific">Arcicella aurantiaca</name>
    <dbReference type="NCBI Taxonomy" id="591202"/>
    <lineage>
        <taxon>Bacteria</taxon>
        <taxon>Pseudomonadati</taxon>
        <taxon>Bacteroidota</taxon>
        <taxon>Cytophagia</taxon>
        <taxon>Cytophagales</taxon>
        <taxon>Flectobacillaceae</taxon>
        <taxon>Arcicella</taxon>
    </lineage>
</organism>
<gene>
    <name evidence="1" type="ORF">LV89_01143</name>
</gene>
<dbReference type="OrthoDB" id="676982at2"/>
<evidence type="ECO:0000313" key="2">
    <source>
        <dbReference type="Proteomes" id="UP000245489"/>
    </source>
</evidence>
<accession>A0A316EG13</accession>
<dbReference type="Proteomes" id="UP000245489">
    <property type="component" value="Unassembled WGS sequence"/>
</dbReference>
<protein>
    <submittedName>
        <fullName evidence="1">Uncharacterized protein</fullName>
    </submittedName>
</protein>
<evidence type="ECO:0000313" key="1">
    <source>
        <dbReference type="EMBL" id="PWK28359.1"/>
    </source>
</evidence>
<proteinExistence type="predicted"/>
<comment type="caution">
    <text evidence="1">The sequence shown here is derived from an EMBL/GenBank/DDBJ whole genome shotgun (WGS) entry which is preliminary data.</text>
</comment>
<reference evidence="1 2" key="1">
    <citation type="submission" date="2018-05" db="EMBL/GenBank/DDBJ databases">
        <title>Genomic Encyclopedia of Archaeal and Bacterial Type Strains, Phase II (KMG-II): from individual species to whole genera.</title>
        <authorList>
            <person name="Goeker M."/>
        </authorList>
    </citation>
    <scope>NUCLEOTIDE SEQUENCE [LARGE SCALE GENOMIC DNA]</scope>
    <source>
        <strain evidence="1 2">DSM 22214</strain>
    </source>
</reference>
<name>A0A316EG13_9BACT</name>
<dbReference type="RefSeq" id="WP_146199088.1">
    <property type="nucleotide sequence ID" value="NZ_QGGO01000004.1"/>
</dbReference>
<dbReference type="EMBL" id="QGGO01000004">
    <property type="protein sequence ID" value="PWK28359.1"/>
    <property type="molecule type" value="Genomic_DNA"/>
</dbReference>
<keyword evidence="2" id="KW-1185">Reference proteome</keyword>
<sequence>MGQRYILDTNTIIDYVGDKLPQDSALIMDRLVDEELNVSIIRLPAKVF</sequence>
<dbReference type="AlphaFoldDB" id="A0A316EG13"/>